<dbReference type="GO" id="GO:0008821">
    <property type="term" value="F:crossover junction DNA endonuclease activity"/>
    <property type="evidence" value="ECO:0007669"/>
    <property type="project" value="UniProtKB-UniRule"/>
</dbReference>
<dbReference type="Gramene" id="PRQ36473">
    <property type="protein sequence ID" value="PRQ36473"/>
    <property type="gene ID" value="RchiOBHm_Chr4g0391951"/>
</dbReference>
<organism evidence="2 3">
    <name type="scientific">Rosa chinensis</name>
    <name type="common">China rose</name>
    <dbReference type="NCBI Taxonomy" id="74649"/>
    <lineage>
        <taxon>Eukaryota</taxon>
        <taxon>Viridiplantae</taxon>
        <taxon>Streptophyta</taxon>
        <taxon>Embryophyta</taxon>
        <taxon>Tracheophyta</taxon>
        <taxon>Spermatophyta</taxon>
        <taxon>Magnoliopsida</taxon>
        <taxon>eudicotyledons</taxon>
        <taxon>Gunneridae</taxon>
        <taxon>Pentapetalae</taxon>
        <taxon>rosids</taxon>
        <taxon>fabids</taxon>
        <taxon>Rosales</taxon>
        <taxon>Rosaceae</taxon>
        <taxon>Rosoideae</taxon>
        <taxon>Rosoideae incertae sedis</taxon>
        <taxon>Rosa</taxon>
    </lineage>
</organism>
<evidence type="ECO:0000256" key="1">
    <source>
        <dbReference type="RuleBase" id="RU369042"/>
    </source>
</evidence>
<dbReference type="InterPro" id="IPR027421">
    <property type="entry name" value="DNA_pol_lamdba_lyase_dom_sf"/>
</dbReference>
<name>A0A2P6QQL7_ROSCH</name>
<dbReference type="EMBL" id="PDCK01000042">
    <property type="protein sequence ID" value="PRQ36473.1"/>
    <property type="molecule type" value="Genomic_DNA"/>
</dbReference>
<keyword evidence="1" id="KW-0234">DNA repair</keyword>
<dbReference type="GO" id="GO:0031573">
    <property type="term" value="P:mitotic intra-S DNA damage checkpoint signaling"/>
    <property type="evidence" value="ECO:0007669"/>
    <property type="project" value="TreeGrafter"/>
</dbReference>
<evidence type="ECO:0000313" key="3">
    <source>
        <dbReference type="Proteomes" id="UP000238479"/>
    </source>
</evidence>
<dbReference type="GO" id="GO:0006308">
    <property type="term" value="P:DNA catabolic process"/>
    <property type="evidence" value="ECO:0007669"/>
    <property type="project" value="UniProtKB-UniRule"/>
</dbReference>
<comment type="subcellular location">
    <subcellularLocation>
        <location evidence="1">Nucleus</location>
    </subcellularLocation>
</comment>
<sequence length="131" mass="14894">MERQNRLVVCSENEALAEYMLSKWQEMADKKPKGISKNIEKTLTKAYSNVCNSKNPVKTLKEFSQIKGVGKWILKLMQGYFDIGSGSSEPEDVTKKKKQRKQTLCSTKELCSICFTDHTLQVNTLHVLSCT</sequence>
<comment type="subunit">
    <text evidence="1">Interacts with EME1.</text>
</comment>
<dbReference type="STRING" id="74649.A0A2P6QQL7"/>
<evidence type="ECO:0000313" key="2">
    <source>
        <dbReference type="EMBL" id="PRQ36473.1"/>
    </source>
</evidence>
<dbReference type="GO" id="GO:0005634">
    <property type="term" value="C:nucleus"/>
    <property type="evidence" value="ECO:0007669"/>
    <property type="project" value="UniProtKB-SubCell"/>
</dbReference>
<keyword evidence="1" id="KW-0378">Hydrolase</keyword>
<comment type="function">
    <text evidence="1">Interacts with EME1 to form a DNA structure-specific endonuclease with substrate preference for branched DNA structures with a 5'-end at the branch nick. Typical substrates include 3'-flap structures, D-loops, replication forks and nicked Holliday junctions. May be required in mitosis for the processing of stalled or collapsed replication fork intermediates. May be required in meiosis for the repair of meiosis-specific double strand breaks subsequent to single-end invasion (SEI).</text>
</comment>
<gene>
    <name evidence="2" type="ORF">RchiOBHm_Chr4g0391951</name>
</gene>
<keyword evidence="1" id="KW-0460">Magnesium</keyword>
<protein>
    <recommendedName>
        <fullName evidence="1">Crossover junction endonuclease MUS81</fullName>
        <ecNumber evidence="1">3.1.22.-</ecNumber>
    </recommendedName>
</protein>
<keyword evidence="3" id="KW-1185">Reference proteome</keyword>
<keyword evidence="1" id="KW-0255">Endonuclease</keyword>
<dbReference type="PANTHER" id="PTHR13451">
    <property type="entry name" value="CLASS II CROSSOVER JUNCTION ENDONUCLEASE MUS81"/>
    <property type="match status" value="1"/>
</dbReference>
<dbReference type="GO" id="GO:0046872">
    <property type="term" value="F:metal ion binding"/>
    <property type="evidence" value="ECO:0007669"/>
    <property type="project" value="UniProtKB-UniRule"/>
</dbReference>
<accession>A0A2P6QQL7</accession>
<keyword evidence="1" id="KW-0539">Nucleus</keyword>
<comment type="cofactor">
    <cofactor evidence="1">
        <name>Mg(2+)</name>
        <dbReference type="ChEBI" id="CHEBI:18420"/>
    </cofactor>
</comment>
<dbReference type="InterPro" id="IPR033309">
    <property type="entry name" value="Mus81"/>
</dbReference>
<dbReference type="AlphaFoldDB" id="A0A2P6QQL7"/>
<keyword evidence="1" id="KW-0227">DNA damage</keyword>
<dbReference type="GO" id="GO:0048476">
    <property type="term" value="C:Holliday junction resolvase complex"/>
    <property type="evidence" value="ECO:0007669"/>
    <property type="project" value="UniProtKB-UniRule"/>
</dbReference>
<dbReference type="EC" id="3.1.22.-" evidence="1"/>
<dbReference type="GO" id="GO:0000712">
    <property type="term" value="P:resolution of meiotic recombination intermediates"/>
    <property type="evidence" value="ECO:0007669"/>
    <property type="project" value="TreeGrafter"/>
</dbReference>
<dbReference type="GO" id="GO:0048257">
    <property type="term" value="F:3'-flap endonuclease activity"/>
    <property type="evidence" value="ECO:0007669"/>
    <property type="project" value="TreeGrafter"/>
</dbReference>
<comment type="similarity">
    <text evidence="1">Belongs to the XPF family.</text>
</comment>
<dbReference type="Gene3D" id="1.10.150.110">
    <property type="entry name" value="DNA polymerase beta, N-terminal domain-like"/>
    <property type="match status" value="1"/>
</dbReference>
<proteinExistence type="inferred from homology"/>
<dbReference type="PANTHER" id="PTHR13451:SF0">
    <property type="entry name" value="CROSSOVER JUNCTION ENDONUCLEASE MUS81"/>
    <property type="match status" value="1"/>
</dbReference>
<keyword evidence="1" id="KW-0233">DNA recombination</keyword>
<dbReference type="Proteomes" id="UP000238479">
    <property type="component" value="Chromosome 4"/>
</dbReference>
<comment type="caution">
    <text evidence="2">The sequence shown here is derived from an EMBL/GenBank/DDBJ whole genome shotgun (WGS) entry which is preliminary data.</text>
</comment>
<keyword evidence="1" id="KW-0540">Nuclease</keyword>
<dbReference type="GO" id="GO:0000727">
    <property type="term" value="P:double-strand break repair via break-induced replication"/>
    <property type="evidence" value="ECO:0007669"/>
    <property type="project" value="UniProtKB-UniRule"/>
</dbReference>
<reference evidence="2 3" key="1">
    <citation type="journal article" date="2018" name="Nat. Genet.">
        <title>The Rosa genome provides new insights in the design of modern roses.</title>
        <authorList>
            <person name="Bendahmane M."/>
        </authorList>
    </citation>
    <scope>NUCLEOTIDE SEQUENCE [LARGE SCALE GENOMIC DNA]</scope>
    <source>
        <strain evidence="3">cv. Old Blush</strain>
    </source>
</reference>
<dbReference type="GO" id="GO:0003677">
    <property type="term" value="F:DNA binding"/>
    <property type="evidence" value="ECO:0007669"/>
    <property type="project" value="UniProtKB-UniRule"/>
</dbReference>
<keyword evidence="1" id="KW-0479">Metal-binding</keyword>